<dbReference type="EMBL" id="UGSQ01000003">
    <property type="protein sequence ID" value="SUB28428.1"/>
    <property type="molecule type" value="Genomic_DNA"/>
</dbReference>
<protein>
    <recommendedName>
        <fullName evidence="1">DUF6378 domain-containing protein</fullName>
    </recommendedName>
</protein>
<accession>A0A379BX30</accession>
<dbReference type="EMBL" id="UGSQ01000004">
    <property type="protein sequence ID" value="SUB54076.1"/>
    <property type="molecule type" value="Genomic_DNA"/>
</dbReference>
<dbReference type="Proteomes" id="UP000255113">
    <property type="component" value="Unassembled WGS sequence"/>
</dbReference>
<sequence>MNTNELLNEREKTHGDFVSGAESFYSLMKPIIDSQLFERNKVAAYAMTMIQAKVTRICNGNESFPDHWEDIIGYASLALGKQFEPQQAVSVPVVDYIKTQNMTANRE</sequence>
<evidence type="ECO:0000313" key="2">
    <source>
        <dbReference type="EMBL" id="SUB28428.1"/>
    </source>
</evidence>
<keyword evidence="6" id="KW-1185">Reference proteome</keyword>
<dbReference type="EMBL" id="SNXJ01000003">
    <property type="protein sequence ID" value="TDP29139.1"/>
    <property type="molecule type" value="Genomic_DNA"/>
</dbReference>
<name>A0A379BX30_AVIGA</name>
<evidence type="ECO:0000313" key="3">
    <source>
        <dbReference type="EMBL" id="SUB54076.1"/>
    </source>
</evidence>
<reference evidence="3 5" key="1">
    <citation type="submission" date="2018-06" db="EMBL/GenBank/DDBJ databases">
        <authorList>
            <consortium name="Pathogen Informatics"/>
            <person name="Doyle S."/>
        </authorList>
    </citation>
    <scope>NUCLEOTIDE SEQUENCE [LARGE SCALE GENOMIC DNA]</scope>
    <source>
        <strain evidence="3 5">NCTC11188</strain>
    </source>
</reference>
<evidence type="ECO:0000313" key="6">
    <source>
        <dbReference type="Proteomes" id="UP000294683"/>
    </source>
</evidence>
<proteinExistence type="predicted"/>
<gene>
    <name evidence="4" type="ORF">EV689_10356</name>
    <name evidence="2" type="ORF">NCTC11188_02241</name>
    <name evidence="3" type="ORF">NCTC11188_02338</name>
</gene>
<feature type="domain" description="DUF6378" evidence="1">
    <location>
        <begin position="6"/>
        <end position="78"/>
    </location>
</feature>
<dbReference type="AlphaFoldDB" id="A0A379BX30"/>
<evidence type="ECO:0000313" key="5">
    <source>
        <dbReference type="Proteomes" id="UP000255113"/>
    </source>
</evidence>
<dbReference type="RefSeq" id="WP_103853770.1">
    <property type="nucleotide sequence ID" value="NZ_PQVJ01000018.1"/>
</dbReference>
<dbReference type="InterPro" id="IPR045958">
    <property type="entry name" value="DUF6378"/>
</dbReference>
<evidence type="ECO:0000313" key="4">
    <source>
        <dbReference type="EMBL" id="TDP29139.1"/>
    </source>
</evidence>
<dbReference type="Proteomes" id="UP000294683">
    <property type="component" value="Unassembled WGS sequence"/>
</dbReference>
<reference evidence="4 6" key="2">
    <citation type="submission" date="2019-03" db="EMBL/GenBank/DDBJ databases">
        <title>Genomic Encyclopedia of Type Strains, Phase IV (KMG-IV): sequencing the most valuable type-strain genomes for metagenomic binning, comparative biology and taxonomic classification.</title>
        <authorList>
            <person name="Goeker M."/>
        </authorList>
    </citation>
    <scope>NUCLEOTIDE SEQUENCE [LARGE SCALE GENOMIC DNA]</scope>
    <source>
        <strain evidence="4 6">DSM 17481</strain>
    </source>
</reference>
<evidence type="ECO:0000259" key="1">
    <source>
        <dbReference type="Pfam" id="PF19905"/>
    </source>
</evidence>
<dbReference type="Pfam" id="PF19905">
    <property type="entry name" value="DUF6378"/>
    <property type="match status" value="1"/>
</dbReference>
<organism evidence="3 5">
    <name type="scientific">Avibacterium gallinarum</name>
    <name type="common">Pasteurella gallinarum</name>
    <dbReference type="NCBI Taxonomy" id="755"/>
    <lineage>
        <taxon>Bacteria</taxon>
        <taxon>Pseudomonadati</taxon>
        <taxon>Pseudomonadota</taxon>
        <taxon>Gammaproteobacteria</taxon>
        <taxon>Pasteurellales</taxon>
        <taxon>Pasteurellaceae</taxon>
        <taxon>Avibacterium</taxon>
    </lineage>
</organism>